<sequence>MKLSDIPDVNFVDLNAEEIEAEVFTLYTTITGRSVEKGDPIRLFILFIVDLIIRLLNKINDTGRQNLIKHSTGTCLDGLAANAWITRIGASPATVTIKAVLSTVRERETVIPAGTRVSPGNNIYFATDKDLVIAAGETEGIVAATCTEIGTVGNDYVIGEINTIVDPVPYVTEMTNITKSEGGAEVEEDDALRQRVWEAPESLSVAGPAGAYRAKAMAVNSAIADVYPYSPSAGVVRNVVMLKNGGIPGAEILADVLAALNADTERPLTDFVEVVAPEVVNYDINAKYYILPDASAVTVQAKVAAAVNDYITWQYGSLGRDITPDKLQSLIYAIPGIKRVIIESPVHTVLHEIEIAKPVNISVTMAGSEDE</sequence>
<reference evidence="5" key="1">
    <citation type="submission" date="2019-04" db="EMBL/GenBank/DDBJ databases">
        <title>Evolution of Biomass-Degrading Anaerobic Consortia Revealed by Metagenomics.</title>
        <authorList>
            <person name="Peng X."/>
        </authorList>
    </citation>
    <scope>NUCLEOTIDE SEQUENCE</scope>
    <source>
        <strain evidence="5">SIG240</strain>
    </source>
</reference>
<feature type="domain" description="Baseplate protein J-like barrel" evidence="2">
    <location>
        <begin position="105"/>
        <end position="183"/>
    </location>
</feature>
<evidence type="ECO:0000259" key="4">
    <source>
        <dbReference type="Pfam" id="PF26079"/>
    </source>
</evidence>
<dbReference type="EMBL" id="SVBY01000003">
    <property type="protein sequence ID" value="MBE6091696.1"/>
    <property type="molecule type" value="Genomic_DNA"/>
</dbReference>
<dbReference type="PANTHER" id="PTHR37829">
    <property type="entry name" value="PHAGE-LIKE ELEMENT PBSX PROTEIN XKDT"/>
    <property type="match status" value="1"/>
</dbReference>
<organism evidence="5 6">
    <name type="scientific">Selenomonas ruminantium</name>
    <dbReference type="NCBI Taxonomy" id="971"/>
    <lineage>
        <taxon>Bacteria</taxon>
        <taxon>Bacillati</taxon>
        <taxon>Bacillota</taxon>
        <taxon>Negativicutes</taxon>
        <taxon>Selenomonadales</taxon>
        <taxon>Selenomonadaceae</taxon>
        <taxon>Selenomonas</taxon>
    </lineage>
</organism>
<gene>
    <name evidence="5" type="ORF">E7201_00735</name>
</gene>
<dbReference type="Pfam" id="PF26079">
    <property type="entry name" value="Baseplate_J_C"/>
    <property type="match status" value="1"/>
</dbReference>
<feature type="domain" description="Baseplate J-like C-terminal" evidence="4">
    <location>
        <begin position="282"/>
        <end position="363"/>
    </location>
</feature>
<dbReference type="Pfam" id="PF04865">
    <property type="entry name" value="Baseplate_J"/>
    <property type="match status" value="1"/>
</dbReference>
<dbReference type="InterPro" id="IPR052399">
    <property type="entry name" value="Phage_Baseplate_Assmbl_Protein"/>
</dbReference>
<dbReference type="PIRSF" id="PIRSF020481">
    <property type="entry name" value="BAP"/>
    <property type="match status" value="1"/>
</dbReference>
<dbReference type="AlphaFoldDB" id="A0A927WNQ7"/>
<dbReference type="PANTHER" id="PTHR37829:SF3">
    <property type="entry name" value="PROTEIN JAYE-RELATED"/>
    <property type="match status" value="1"/>
</dbReference>
<evidence type="ECO:0000259" key="2">
    <source>
        <dbReference type="Pfam" id="PF04865"/>
    </source>
</evidence>
<evidence type="ECO:0000313" key="5">
    <source>
        <dbReference type="EMBL" id="MBE6091696.1"/>
    </source>
</evidence>
<feature type="domain" description="Baseplate J-like central" evidence="3">
    <location>
        <begin position="205"/>
        <end position="276"/>
    </location>
</feature>
<evidence type="ECO:0000256" key="1">
    <source>
        <dbReference type="ARBA" id="ARBA00038087"/>
    </source>
</evidence>
<comment type="similarity">
    <text evidence="1">Belongs to the Mu gp47/PBSX XkdT family.</text>
</comment>
<accession>A0A927WNQ7</accession>
<name>A0A927WNQ7_SELRU</name>
<dbReference type="InterPro" id="IPR058530">
    <property type="entry name" value="Baseplate_J-like_C"/>
</dbReference>
<proteinExistence type="inferred from homology"/>
<protein>
    <submittedName>
        <fullName evidence="5">Baseplate J/gp47 family protein</fullName>
    </submittedName>
</protein>
<dbReference type="InterPro" id="IPR014507">
    <property type="entry name" value="Baseplate_assembly_J_pred"/>
</dbReference>
<comment type="caution">
    <text evidence="5">The sequence shown here is derived from an EMBL/GenBank/DDBJ whole genome shotgun (WGS) entry which is preliminary data.</text>
</comment>
<evidence type="ECO:0000313" key="6">
    <source>
        <dbReference type="Proteomes" id="UP000761380"/>
    </source>
</evidence>
<evidence type="ECO:0000259" key="3">
    <source>
        <dbReference type="Pfam" id="PF26078"/>
    </source>
</evidence>
<dbReference type="InterPro" id="IPR058531">
    <property type="entry name" value="Baseplate_J_M"/>
</dbReference>
<dbReference type="InterPro" id="IPR006949">
    <property type="entry name" value="Barrel_Baseplate_J-like"/>
</dbReference>
<dbReference type="Pfam" id="PF26078">
    <property type="entry name" value="Baseplate_J_M"/>
    <property type="match status" value="1"/>
</dbReference>
<dbReference type="Proteomes" id="UP000761380">
    <property type="component" value="Unassembled WGS sequence"/>
</dbReference>